<comment type="caution">
    <text evidence="5">The sequence shown here is derived from an EMBL/GenBank/DDBJ whole genome shotgun (WGS) entry which is preliminary data.</text>
</comment>
<keyword evidence="3" id="KW-0949">S-adenosyl-L-methionine</keyword>
<dbReference type="InterPro" id="IPR041698">
    <property type="entry name" value="Methyltransf_25"/>
</dbReference>
<organism evidence="5 6">
    <name type="scientific">Gibberella nygamai</name>
    <name type="common">Bean root rot disease fungus</name>
    <name type="synonym">Fusarium nygamai</name>
    <dbReference type="NCBI Taxonomy" id="42673"/>
    <lineage>
        <taxon>Eukaryota</taxon>
        <taxon>Fungi</taxon>
        <taxon>Dikarya</taxon>
        <taxon>Ascomycota</taxon>
        <taxon>Pezizomycotina</taxon>
        <taxon>Sordariomycetes</taxon>
        <taxon>Hypocreomycetidae</taxon>
        <taxon>Hypocreales</taxon>
        <taxon>Nectriaceae</taxon>
        <taxon>Fusarium</taxon>
        <taxon>Fusarium fujikuroi species complex</taxon>
    </lineage>
</organism>
<dbReference type="Proteomes" id="UP000236664">
    <property type="component" value="Unassembled WGS sequence"/>
</dbReference>
<dbReference type="OrthoDB" id="3436015at2759"/>
<dbReference type="GO" id="GO:0008168">
    <property type="term" value="F:methyltransferase activity"/>
    <property type="evidence" value="ECO:0007669"/>
    <property type="project" value="UniProtKB-KW"/>
</dbReference>
<protein>
    <recommendedName>
        <fullName evidence="4">Methyltransferase domain-containing protein</fullName>
    </recommendedName>
</protein>
<evidence type="ECO:0000313" key="5">
    <source>
        <dbReference type="EMBL" id="PNP75968.1"/>
    </source>
</evidence>
<dbReference type="CDD" id="cd02440">
    <property type="entry name" value="AdoMet_MTases"/>
    <property type="match status" value="1"/>
</dbReference>
<evidence type="ECO:0000256" key="3">
    <source>
        <dbReference type="ARBA" id="ARBA00022691"/>
    </source>
</evidence>
<dbReference type="PANTHER" id="PTHR43464:SF19">
    <property type="entry name" value="UBIQUINONE BIOSYNTHESIS O-METHYLTRANSFERASE, MITOCHONDRIAL"/>
    <property type="match status" value="1"/>
</dbReference>
<keyword evidence="2" id="KW-0808">Transferase</keyword>
<dbReference type="AlphaFoldDB" id="A0A2K0W115"/>
<name>A0A2K0W115_GIBNY</name>
<accession>A0A2K0W115</accession>
<dbReference type="EMBL" id="MTQA01000163">
    <property type="protein sequence ID" value="PNP75968.1"/>
    <property type="molecule type" value="Genomic_DNA"/>
</dbReference>
<sequence length="290" mass="32186">MPTSREAVANRYGKIADYENTRLATHPMERELTLRAIRHALNTSETADTEHKRIADVGGGPGKIAFALADQGHHVDLIDLSPDLIHLAELEQDQRTASVENPALLASISVGDALEAIPLTNDSYDAVLLLGPLYHLLEESERKQAVENALRLAKTQGGLVFCAFVSKEAHLRDLAMRDPARLVKQKDFYAAYLANGRYERLNENLEAEVQSFHTDSGSIRQFFRHHFTDVAELISLRSTEGILGGGLDAKLIDADGEVIEAWADLLFKDYSEKEEYLGCADHLLAVLRKK</sequence>
<keyword evidence="1" id="KW-0489">Methyltransferase</keyword>
<evidence type="ECO:0000256" key="1">
    <source>
        <dbReference type="ARBA" id="ARBA00022603"/>
    </source>
</evidence>
<evidence type="ECO:0000313" key="6">
    <source>
        <dbReference type="Proteomes" id="UP000236664"/>
    </source>
</evidence>
<dbReference type="STRING" id="42673.A0A2K0W115"/>
<dbReference type="SUPFAM" id="SSF53335">
    <property type="entry name" value="S-adenosyl-L-methionine-dependent methyltransferases"/>
    <property type="match status" value="1"/>
</dbReference>
<dbReference type="Pfam" id="PF13649">
    <property type="entry name" value="Methyltransf_25"/>
    <property type="match status" value="1"/>
</dbReference>
<dbReference type="GO" id="GO:0032259">
    <property type="term" value="P:methylation"/>
    <property type="evidence" value="ECO:0007669"/>
    <property type="project" value="UniProtKB-KW"/>
</dbReference>
<dbReference type="InterPro" id="IPR029063">
    <property type="entry name" value="SAM-dependent_MTases_sf"/>
</dbReference>
<evidence type="ECO:0000256" key="2">
    <source>
        <dbReference type="ARBA" id="ARBA00022679"/>
    </source>
</evidence>
<keyword evidence="6" id="KW-1185">Reference proteome</keyword>
<dbReference type="Gene3D" id="3.40.50.150">
    <property type="entry name" value="Vaccinia Virus protein VP39"/>
    <property type="match status" value="1"/>
</dbReference>
<evidence type="ECO:0000259" key="4">
    <source>
        <dbReference type="Pfam" id="PF13649"/>
    </source>
</evidence>
<dbReference type="PANTHER" id="PTHR43464">
    <property type="entry name" value="METHYLTRANSFERASE"/>
    <property type="match status" value="1"/>
</dbReference>
<gene>
    <name evidence="5" type="ORF">FNYG_10526</name>
</gene>
<proteinExistence type="predicted"/>
<reference evidence="5 6" key="1">
    <citation type="submission" date="2017-06" db="EMBL/GenBank/DDBJ databases">
        <title>Genome of Fusarium nygamai isolate CS10214.</title>
        <authorList>
            <person name="Gardiner D.M."/>
            <person name="Obanor F."/>
            <person name="Kazan K."/>
        </authorList>
    </citation>
    <scope>NUCLEOTIDE SEQUENCE [LARGE SCALE GENOMIC DNA]</scope>
    <source>
        <strain evidence="5 6">CS10214</strain>
    </source>
</reference>
<feature type="domain" description="Methyltransferase" evidence="4">
    <location>
        <begin position="54"/>
        <end position="157"/>
    </location>
</feature>